<dbReference type="EMBL" id="CAADFZ010000120">
    <property type="protein sequence ID" value="VFK66977.1"/>
    <property type="molecule type" value="Genomic_DNA"/>
</dbReference>
<accession>A0A451ALR6</accession>
<evidence type="ECO:0000313" key="2">
    <source>
        <dbReference type="EMBL" id="VFK72475.1"/>
    </source>
</evidence>
<sequence>MADHLPLLVFPQARTIPPKGKGFPQSKLHFPGHAKQVERLTPQLTDLEQEFSRYKADVSGSATGLEPEMVLVIEIAGSVDDFQGAVEKTNGLEWLGEWEIQDIEPDDDFYEPTKFGLIVMNSRPA</sequence>
<dbReference type="AlphaFoldDB" id="A0A451ALR6"/>
<reference evidence="1" key="1">
    <citation type="submission" date="2019-02" db="EMBL/GenBank/DDBJ databases">
        <authorList>
            <person name="Gruber-Vodicka R. H."/>
            <person name="Seah K. B. B."/>
        </authorList>
    </citation>
    <scope>NUCLEOTIDE SEQUENCE</scope>
    <source>
        <strain evidence="2">BECK_BY19</strain>
        <strain evidence="1">BECK_BY8</strain>
    </source>
</reference>
<name>A0A451ALR6_9GAMM</name>
<dbReference type="EMBL" id="CAADGD010000117">
    <property type="protein sequence ID" value="VFK72475.1"/>
    <property type="molecule type" value="Genomic_DNA"/>
</dbReference>
<proteinExistence type="predicted"/>
<protein>
    <submittedName>
        <fullName evidence="1">Uncharacterized protein</fullName>
    </submittedName>
</protein>
<evidence type="ECO:0000313" key="1">
    <source>
        <dbReference type="EMBL" id="VFK66977.1"/>
    </source>
</evidence>
<gene>
    <name evidence="1" type="ORF">BECKUNK1418G_GA0071005_11208</name>
    <name evidence="2" type="ORF">BECKUNK1418H_GA0071006_11178</name>
</gene>
<organism evidence="1">
    <name type="scientific">Candidatus Kentrum sp. UNK</name>
    <dbReference type="NCBI Taxonomy" id="2126344"/>
    <lineage>
        <taxon>Bacteria</taxon>
        <taxon>Pseudomonadati</taxon>
        <taxon>Pseudomonadota</taxon>
        <taxon>Gammaproteobacteria</taxon>
        <taxon>Candidatus Kentrum</taxon>
    </lineage>
</organism>